<evidence type="ECO:0000256" key="3">
    <source>
        <dbReference type="ARBA" id="ARBA00022475"/>
    </source>
</evidence>
<dbReference type="InterPro" id="IPR035906">
    <property type="entry name" value="MetI-like_sf"/>
</dbReference>
<dbReference type="Proteomes" id="UP001206639">
    <property type="component" value="Unassembled WGS sequence"/>
</dbReference>
<dbReference type="PANTHER" id="PTHR30151">
    <property type="entry name" value="ALKANE SULFONATE ABC TRANSPORTER-RELATED, MEMBRANE SUBUNIT"/>
    <property type="match status" value="1"/>
</dbReference>
<sequence>MIARPPLRGLSVTLLLLALWEVLGDARSPYLPPPSTWWTALQVMHAKGLLVPAATATLQVMAISVILVIAVGTTLGALLGTSPRLERTLSPTIEVFRTIPPPTLVPLAVLLFGATTATAILLTTVTSIWAVVFNAGAAARAIPPSRFDAARSLGLSKAATVRKVVLPSLVPGVSLGLRVAAPIIMIVVLLVEMLSSLPGMGRLLMESQQNFATARVFGVLALVGALGYLLNLLVGALQECLVGTWQAAE</sequence>
<name>A0ABT2MEJ1_9MYCO</name>
<feature type="domain" description="ABC transmembrane type-1" evidence="8">
    <location>
        <begin position="54"/>
        <end position="238"/>
    </location>
</feature>
<evidence type="ECO:0000256" key="2">
    <source>
        <dbReference type="ARBA" id="ARBA00022448"/>
    </source>
</evidence>
<comment type="subcellular location">
    <subcellularLocation>
        <location evidence="1 7">Cell membrane</location>
        <topology evidence="1 7">Multi-pass membrane protein</topology>
    </subcellularLocation>
</comment>
<keyword evidence="3" id="KW-1003">Cell membrane</keyword>
<reference evidence="10" key="1">
    <citation type="submission" date="2023-07" db="EMBL/GenBank/DDBJ databases">
        <authorList>
            <person name="Deng Y."/>
            <person name="Zhang Y.-Q."/>
        </authorList>
    </citation>
    <scope>NUCLEOTIDE SEQUENCE [LARGE SCALE GENOMIC DNA]</scope>
    <source>
        <strain evidence="10">CPCC 205710</strain>
    </source>
</reference>
<proteinExistence type="inferred from homology"/>
<evidence type="ECO:0000259" key="8">
    <source>
        <dbReference type="PROSITE" id="PS50928"/>
    </source>
</evidence>
<keyword evidence="5 7" id="KW-1133">Transmembrane helix</keyword>
<evidence type="ECO:0000256" key="5">
    <source>
        <dbReference type="ARBA" id="ARBA00022989"/>
    </source>
</evidence>
<feature type="transmembrane region" description="Helical" evidence="7">
    <location>
        <begin position="107"/>
        <end position="132"/>
    </location>
</feature>
<dbReference type="CDD" id="cd06261">
    <property type="entry name" value="TM_PBP2"/>
    <property type="match status" value="1"/>
</dbReference>
<keyword evidence="10" id="KW-1185">Reference proteome</keyword>
<dbReference type="Pfam" id="PF00528">
    <property type="entry name" value="BPD_transp_1"/>
    <property type="match status" value="1"/>
</dbReference>
<feature type="transmembrane region" description="Helical" evidence="7">
    <location>
        <begin position="48"/>
        <end position="79"/>
    </location>
</feature>
<feature type="transmembrane region" description="Helical" evidence="7">
    <location>
        <begin position="216"/>
        <end position="237"/>
    </location>
</feature>
<accession>A0ABT2MEJ1</accession>
<keyword evidence="6 7" id="KW-0472">Membrane</keyword>
<keyword evidence="4 7" id="KW-0812">Transmembrane</keyword>
<dbReference type="EMBL" id="JAODWD010000005">
    <property type="protein sequence ID" value="MCT7660692.1"/>
    <property type="molecule type" value="Genomic_DNA"/>
</dbReference>
<gene>
    <name evidence="9" type="ORF">N4S67_20005</name>
</gene>
<feature type="transmembrane region" description="Helical" evidence="7">
    <location>
        <begin position="175"/>
        <end position="195"/>
    </location>
</feature>
<evidence type="ECO:0000313" key="9">
    <source>
        <dbReference type="EMBL" id="MCT7660692.1"/>
    </source>
</evidence>
<protein>
    <submittedName>
        <fullName evidence="9">ABC transporter permease subunit</fullName>
    </submittedName>
</protein>
<comment type="caution">
    <text evidence="9">The sequence shown here is derived from an EMBL/GenBank/DDBJ whole genome shotgun (WGS) entry which is preliminary data.</text>
</comment>
<dbReference type="SUPFAM" id="SSF161098">
    <property type="entry name" value="MetI-like"/>
    <property type="match status" value="1"/>
</dbReference>
<dbReference type="RefSeq" id="WP_260994772.1">
    <property type="nucleotide sequence ID" value="NZ_JAODWD010000005.1"/>
</dbReference>
<evidence type="ECO:0000313" key="10">
    <source>
        <dbReference type="Proteomes" id="UP001206639"/>
    </source>
</evidence>
<evidence type="ECO:0000256" key="4">
    <source>
        <dbReference type="ARBA" id="ARBA00022692"/>
    </source>
</evidence>
<dbReference type="PANTHER" id="PTHR30151:SF0">
    <property type="entry name" value="ABC TRANSPORTER PERMEASE PROTEIN MJ0413-RELATED"/>
    <property type="match status" value="1"/>
</dbReference>
<organism evidence="9 10">
    <name type="scientific">Mycobacterium deserti</name>
    <dbReference type="NCBI Taxonomy" id="2978347"/>
    <lineage>
        <taxon>Bacteria</taxon>
        <taxon>Bacillati</taxon>
        <taxon>Actinomycetota</taxon>
        <taxon>Actinomycetes</taxon>
        <taxon>Mycobacteriales</taxon>
        <taxon>Mycobacteriaceae</taxon>
        <taxon>Mycobacterium</taxon>
    </lineage>
</organism>
<dbReference type="Gene3D" id="1.10.3720.10">
    <property type="entry name" value="MetI-like"/>
    <property type="match status" value="1"/>
</dbReference>
<dbReference type="PROSITE" id="PS50928">
    <property type="entry name" value="ABC_TM1"/>
    <property type="match status" value="1"/>
</dbReference>
<keyword evidence="2 7" id="KW-0813">Transport</keyword>
<evidence type="ECO:0000256" key="7">
    <source>
        <dbReference type="RuleBase" id="RU363032"/>
    </source>
</evidence>
<dbReference type="InterPro" id="IPR000515">
    <property type="entry name" value="MetI-like"/>
</dbReference>
<comment type="similarity">
    <text evidence="7">Belongs to the binding-protein-dependent transport system permease family.</text>
</comment>
<evidence type="ECO:0000256" key="6">
    <source>
        <dbReference type="ARBA" id="ARBA00023136"/>
    </source>
</evidence>
<evidence type="ECO:0000256" key="1">
    <source>
        <dbReference type="ARBA" id="ARBA00004651"/>
    </source>
</evidence>